<dbReference type="EC" id="3.2.2.22" evidence="1"/>
<reference evidence="2" key="2">
    <citation type="journal article" date="2015" name="Data Brief">
        <title>Shoot transcriptome of the giant reed, Arundo donax.</title>
        <authorList>
            <person name="Barrero R.A."/>
            <person name="Guerrero F.D."/>
            <person name="Moolhuijzen P."/>
            <person name="Goolsby J.A."/>
            <person name="Tidwell J."/>
            <person name="Bellgard S.E."/>
            <person name="Bellgard M.I."/>
        </authorList>
    </citation>
    <scope>NUCLEOTIDE SEQUENCE</scope>
    <source>
        <tissue evidence="2">Shoot tissue taken approximately 20 cm above the soil surface</tissue>
    </source>
</reference>
<accession>A0A0A9EMA5</accession>
<name>A0A0A9EMA5_ARUDO</name>
<keyword evidence="1" id="KW-0800">Toxin</keyword>
<dbReference type="PANTHER" id="PTHR33453">
    <property type="match status" value="1"/>
</dbReference>
<keyword evidence="1" id="KW-0378">Hydrolase</keyword>
<organism evidence="2">
    <name type="scientific">Arundo donax</name>
    <name type="common">Giant reed</name>
    <name type="synonym">Donax arundinaceus</name>
    <dbReference type="NCBI Taxonomy" id="35708"/>
    <lineage>
        <taxon>Eukaryota</taxon>
        <taxon>Viridiplantae</taxon>
        <taxon>Streptophyta</taxon>
        <taxon>Embryophyta</taxon>
        <taxon>Tracheophyta</taxon>
        <taxon>Spermatophyta</taxon>
        <taxon>Magnoliopsida</taxon>
        <taxon>Liliopsida</taxon>
        <taxon>Poales</taxon>
        <taxon>Poaceae</taxon>
        <taxon>PACMAD clade</taxon>
        <taxon>Arundinoideae</taxon>
        <taxon>Arundineae</taxon>
        <taxon>Arundo</taxon>
    </lineage>
</organism>
<reference evidence="2" key="1">
    <citation type="submission" date="2014-09" db="EMBL/GenBank/DDBJ databases">
        <authorList>
            <person name="Magalhaes I.L.F."/>
            <person name="Oliveira U."/>
            <person name="Santos F.R."/>
            <person name="Vidigal T.H.D.A."/>
            <person name="Brescovit A.D."/>
            <person name="Santos A.J."/>
        </authorList>
    </citation>
    <scope>NUCLEOTIDE SEQUENCE</scope>
    <source>
        <tissue evidence="2">Shoot tissue taken approximately 20 cm above the soil surface</tissue>
    </source>
</reference>
<dbReference type="PANTHER" id="PTHR33453:SF40">
    <property type="entry name" value="RRNA N-GLYCOSYLASE"/>
    <property type="match status" value="1"/>
</dbReference>
<dbReference type="Gene3D" id="3.40.420.10">
    <property type="entry name" value="Ricin (A subunit), domain 1"/>
    <property type="match status" value="1"/>
</dbReference>
<evidence type="ECO:0000313" key="2">
    <source>
        <dbReference type="EMBL" id="JAE00094.1"/>
    </source>
</evidence>
<comment type="similarity">
    <text evidence="1">Belongs to the ribosome-inactivating protein family.</text>
</comment>
<dbReference type="Pfam" id="PF00161">
    <property type="entry name" value="RIP"/>
    <property type="match status" value="1"/>
</dbReference>
<dbReference type="GO" id="GO:0090729">
    <property type="term" value="F:toxin activity"/>
    <property type="evidence" value="ECO:0007669"/>
    <property type="project" value="UniProtKB-KW"/>
</dbReference>
<dbReference type="EMBL" id="GBRH01197802">
    <property type="protein sequence ID" value="JAE00094.1"/>
    <property type="molecule type" value="Transcribed_RNA"/>
</dbReference>
<sequence>MARVPLVVEVDFVVAADNYNSNINNLRATLADHPDPEDVDGHPVLTKQLFPQEPARWIHINLSSGEHKASILAVRDDNVYLIGFKAQSGTWFEFGFEGKSMRMITGSTFLECGPDYRSLLGGSSSKEVRANLVKLQLGKSVAEDAVVKLSGYAQPKPPPGAPDEATKLGLARLILMICEDDLHL</sequence>
<dbReference type="SUPFAM" id="SSF56371">
    <property type="entry name" value="Ribosome inactivating proteins (RIP)"/>
    <property type="match status" value="1"/>
</dbReference>
<comment type="catalytic activity">
    <reaction evidence="1">
        <text>Endohydrolysis of the N-glycosidic bond at one specific adenosine on the 28S rRNA.</text>
        <dbReference type="EC" id="3.2.2.22"/>
    </reaction>
</comment>
<dbReference type="GO" id="GO:0030598">
    <property type="term" value="F:rRNA N-glycosylase activity"/>
    <property type="evidence" value="ECO:0007669"/>
    <property type="project" value="UniProtKB-EC"/>
</dbReference>
<dbReference type="InterPro" id="IPR036041">
    <property type="entry name" value="Ribosome-inact_prot_sf"/>
</dbReference>
<proteinExistence type="inferred from homology"/>
<dbReference type="InterPro" id="IPR001574">
    <property type="entry name" value="Ribosome_inactivat_prot"/>
</dbReference>
<evidence type="ECO:0000256" key="1">
    <source>
        <dbReference type="RuleBase" id="RU004915"/>
    </source>
</evidence>
<dbReference type="GO" id="GO:0006952">
    <property type="term" value="P:defense response"/>
    <property type="evidence" value="ECO:0007669"/>
    <property type="project" value="UniProtKB-KW"/>
</dbReference>
<dbReference type="InterPro" id="IPR016138">
    <property type="entry name" value="Ribosome_inactivat_prot_sub1"/>
</dbReference>
<protein>
    <recommendedName>
        <fullName evidence="1">rRNA N-glycosylase</fullName>
        <ecNumber evidence="1">3.2.2.22</ecNumber>
    </recommendedName>
</protein>
<dbReference type="AlphaFoldDB" id="A0A0A9EMA5"/>
<keyword evidence="1" id="KW-0611">Plant defense</keyword>
<dbReference type="GO" id="GO:0017148">
    <property type="term" value="P:negative regulation of translation"/>
    <property type="evidence" value="ECO:0007669"/>
    <property type="project" value="UniProtKB-KW"/>
</dbReference>
<keyword evidence="1" id="KW-0652">Protein synthesis inhibitor</keyword>